<feature type="region of interest" description="Disordered" evidence="1">
    <location>
        <begin position="28"/>
        <end position="47"/>
    </location>
</feature>
<protein>
    <submittedName>
        <fullName evidence="2">Uncharacterized protein</fullName>
    </submittedName>
</protein>
<feature type="region of interest" description="Disordered" evidence="1">
    <location>
        <begin position="1"/>
        <end position="20"/>
    </location>
</feature>
<dbReference type="EMBL" id="AP005756">
    <property type="protein sequence ID" value="BAD26168.1"/>
    <property type="molecule type" value="Genomic_DNA"/>
</dbReference>
<reference evidence="3" key="1">
    <citation type="journal article" date="2005" name="Nature">
        <title>The map-based sequence of the rice genome.</title>
        <authorList>
            <consortium name="International rice genome sequencing project (IRGSP)"/>
            <person name="Matsumoto T."/>
            <person name="Wu J."/>
            <person name="Kanamori H."/>
            <person name="Katayose Y."/>
            <person name="Fujisawa M."/>
            <person name="Namiki N."/>
            <person name="Mizuno H."/>
            <person name="Yamamoto K."/>
            <person name="Antonio B.A."/>
            <person name="Baba T."/>
            <person name="Sakata K."/>
            <person name="Nagamura Y."/>
            <person name="Aoki H."/>
            <person name="Arikawa K."/>
            <person name="Arita K."/>
            <person name="Bito T."/>
            <person name="Chiden Y."/>
            <person name="Fujitsuka N."/>
            <person name="Fukunaka R."/>
            <person name="Hamada M."/>
            <person name="Harada C."/>
            <person name="Hayashi A."/>
            <person name="Hijishita S."/>
            <person name="Honda M."/>
            <person name="Hosokawa S."/>
            <person name="Ichikawa Y."/>
            <person name="Idonuma A."/>
            <person name="Iijima M."/>
            <person name="Ikeda M."/>
            <person name="Ikeno M."/>
            <person name="Ito K."/>
            <person name="Ito S."/>
            <person name="Ito T."/>
            <person name="Ito Y."/>
            <person name="Ito Y."/>
            <person name="Iwabuchi A."/>
            <person name="Kamiya K."/>
            <person name="Karasawa W."/>
            <person name="Kurita K."/>
            <person name="Katagiri S."/>
            <person name="Kikuta A."/>
            <person name="Kobayashi H."/>
            <person name="Kobayashi N."/>
            <person name="Machita K."/>
            <person name="Maehara T."/>
            <person name="Masukawa M."/>
            <person name="Mizubayashi T."/>
            <person name="Mukai Y."/>
            <person name="Nagasaki H."/>
            <person name="Nagata Y."/>
            <person name="Naito S."/>
            <person name="Nakashima M."/>
            <person name="Nakama Y."/>
            <person name="Nakamichi Y."/>
            <person name="Nakamura M."/>
            <person name="Meguro A."/>
            <person name="Negishi M."/>
            <person name="Ohta I."/>
            <person name="Ohta T."/>
            <person name="Okamoto M."/>
            <person name="Ono N."/>
            <person name="Saji S."/>
            <person name="Sakaguchi M."/>
            <person name="Sakai K."/>
            <person name="Shibata M."/>
            <person name="Shimokawa T."/>
            <person name="Song J."/>
            <person name="Takazaki Y."/>
            <person name="Terasawa K."/>
            <person name="Tsugane M."/>
            <person name="Tsuji K."/>
            <person name="Ueda S."/>
            <person name="Waki K."/>
            <person name="Yamagata H."/>
            <person name="Yamamoto M."/>
            <person name="Yamamoto S."/>
            <person name="Yamane H."/>
            <person name="Yoshiki S."/>
            <person name="Yoshihara R."/>
            <person name="Yukawa K."/>
            <person name="Zhong H."/>
            <person name="Yano M."/>
            <person name="Yuan Q."/>
            <person name="Ouyang S."/>
            <person name="Liu J."/>
            <person name="Jones K.M."/>
            <person name="Gansberger K."/>
            <person name="Moffat K."/>
            <person name="Hill J."/>
            <person name="Bera J."/>
            <person name="Fadrosh D."/>
            <person name="Jin S."/>
            <person name="Johri S."/>
            <person name="Kim M."/>
            <person name="Overton L."/>
            <person name="Reardon M."/>
            <person name="Tsitrin T."/>
            <person name="Vuong H."/>
            <person name="Weaver B."/>
            <person name="Ciecko A."/>
            <person name="Tallon L."/>
            <person name="Jackson J."/>
            <person name="Pai G."/>
            <person name="Aken S.V."/>
            <person name="Utterback T."/>
            <person name="Reidmuller S."/>
            <person name="Feldblyum T."/>
            <person name="Hsiao J."/>
            <person name="Zismann V."/>
            <person name="Iobst S."/>
            <person name="de Vazeille A.R."/>
            <person name="Buell C.R."/>
            <person name="Ying K."/>
            <person name="Li Y."/>
            <person name="Lu T."/>
            <person name="Huang Y."/>
            <person name="Zhao Q."/>
            <person name="Feng Q."/>
            <person name="Zhang L."/>
            <person name="Zhu J."/>
            <person name="Weng Q."/>
            <person name="Mu J."/>
            <person name="Lu Y."/>
            <person name="Fan D."/>
            <person name="Liu Y."/>
            <person name="Guan J."/>
            <person name="Zhang Y."/>
            <person name="Yu S."/>
            <person name="Liu X."/>
            <person name="Zhang Y."/>
            <person name="Hong G."/>
            <person name="Han B."/>
            <person name="Choisne N."/>
            <person name="Demange N."/>
            <person name="Orjeda G."/>
            <person name="Samain S."/>
            <person name="Cattolico L."/>
            <person name="Pelletier E."/>
            <person name="Couloux A."/>
            <person name="Segurens B."/>
            <person name="Wincker P."/>
            <person name="D'Hont A."/>
            <person name="Scarpelli C."/>
            <person name="Weissenbach J."/>
            <person name="Salanoubat M."/>
            <person name="Quetier F."/>
            <person name="Yu Y."/>
            <person name="Kim H.R."/>
            <person name="Rambo T."/>
            <person name="Currie J."/>
            <person name="Collura K."/>
            <person name="Luo M."/>
            <person name="Yang T."/>
            <person name="Ammiraju J.S.S."/>
            <person name="Engler F."/>
            <person name="Soderlund C."/>
            <person name="Wing R.A."/>
            <person name="Palmer L.E."/>
            <person name="de la Bastide M."/>
            <person name="Spiegel L."/>
            <person name="Nascimento L."/>
            <person name="Zutavern T."/>
            <person name="O'Shaughnessy A."/>
            <person name="Dike S."/>
            <person name="Dedhia N."/>
            <person name="Preston R."/>
            <person name="Balija V."/>
            <person name="McCombie W.R."/>
            <person name="Chow T."/>
            <person name="Chen H."/>
            <person name="Chung M."/>
            <person name="Chen C."/>
            <person name="Shaw J."/>
            <person name="Wu H."/>
            <person name="Hsiao K."/>
            <person name="Chao Y."/>
            <person name="Chu M."/>
            <person name="Cheng C."/>
            <person name="Hour A."/>
            <person name="Lee P."/>
            <person name="Lin S."/>
            <person name="Lin Y."/>
            <person name="Liou J."/>
            <person name="Liu S."/>
            <person name="Hsing Y."/>
            <person name="Raghuvanshi S."/>
            <person name="Mohanty A."/>
            <person name="Bharti A.K."/>
            <person name="Gaur A."/>
            <person name="Gupta V."/>
            <person name="Kumar D."/>
            <person name="Ravi V."/>
            <person name="Vij S."/>
            <person name="Kapur A."/>
            <person name="Khurana P."/>
            <person name="Khurana P."/>
            <person name="Khurana J.P."/>
            <person name="Tyagi A.K."/>
            <person name="Gaikwad K."/>
            <person name="Singh A."/>
            <person name="Dalal V."/>
            <person name="Srivastava S."/>
            <person name="Dixit A."/>
            <person name="Pal A.K."/>
            <person name="Ghazi I.A."/>
            <person name="Yadav M."/>
            <person name="Pandit A."/>
            <person name="Bhargava A."/>
            <person name="Sureshbabu K."/>
            <person name="Batra K."/>
            <person name="Sharma T.R."/>
            <person name="Mohapatra T."/>
            <person name="Singh N.K."/>
            <person name="Messing J."/>
            <person name="Nelson A.B."/>
            <person name="Fuks G."/>
            <person name="Kavchok S."/>
            <person name="Keizer G."/>
            <person name="Linton E."/>
            <person name="Llaca V."/>
            <person name="Song R."/>
            <person name="Tanyolac B."/>
            <person name="Young S."/>
            <person name="Ho-Il K."/>
            <person name="Hahn J.H."/>
            <person name="Sangsakoo G."/>
            <person name="Vanavichit A."/>
            <person name="de Mattos Luiz.A.T."/>
            <person name="Zimmer P.D."/>
            <person name="Malone G."/>
            <person name="Dellagostin O."/>
            <person name="de Oliveira A.C."/>
            <person name="Bevan M."/>
            <person name="Bancroft I."/>
            <person name="Minx P."/>
            <person name="Cordum H."/>
            <person name="Wilson R."/>
            <person name="Cheng Z."/>
            <person name="Jin W."/>
            <person name="Jiang J."/>
            <person name="Leong S.A."/>
            <person name="Iwama H."/>
            <person name="Gojobori T."/>
            <person name="Itoh T."/>
            <person name="Niimura Y."/>
            <person name="Fujii Y."/>
            <person name="Habara T."/>
            <person name="Sakai H."/>
            <person name="Sato Y."/>
            <person name="Wilson G."/>
            <person name="Kumar K."/>
            <person name="McCouch S."/>
            <person name="Juretic N."/>
            <person name="Hoen D."/>
            <person name="Wright S."/>
            <person name="Bruskiewich R."/>
            <person name="Bureau T."/>
            <person name="Miyao A."/>
            <person name="Hirochika H."/>
            <person name="Nishikawa T."/>
            <person name="Kadowaki K."/>
            <person name="Sugiura M."/>
            <person name="Burr B."/>
            <person name="Sasaki T."/>
        </authorList>
    </citation>
    <scope>NUCLEOTIDE SEQUENCE [LARGE SCALE GENOMIC DNA]</scope>
    <source>
        <strain evidence="3">cv. Nipponbare</strain>
    </source>
</reference>
<sequence length="78" mass="9022">MKRRTKKNGEGGRDWCSHRRRRHRLRVLRLPPSPPPPGAATAGSGRSRCYRCHLRAQPPPVATKRWSTQKKKRLNVLC</sequence>
<evidence type="ECO:0000313" key="2">
    <source>
        <dbReference type="EMBL" id="BAD26168.1"/>
    </source>
</evidence>
<feature type="compositionally biased region" description="Basic and acidic residues" evidence="1">
    <location>
        <begin position="7"/>
        <end position="17"/>
    </location>
</feature>
<proteinExistence type="predicted"/>
<evidence type="ECO:0000313" key="3">
    <source>
        <dbReference type="Proteomes" id="UP000000763"/>
    </source>
</evidence>
<reference evidence="3" key="2">
    <citation type="journal article" date="2008" name="Nucleic Acids Res.">
        <title>The rice annotation project database (RAP-DB): 2008 update.</title>
        <authorList>
            <consortium name="The rice annotation project (RAP)"/>
        </authorList>
    </citation>
    <scope>GENOME REANNOTATION</scope>
    <source>
        <strain evidence="3">cv. Nipponbare</strain>
    </source>
</reference>
<evidence type="ECO:0000256" key="1">
    <source>
        <dbReference type="SAM" id="MobiDB-lite"/>
    </source>
</evidence>
<gene>
    <name evidence="2" type="primary">OSJNBb0035N08.23</name>
</gene>
<name>Q6H531_ORYSJ</name>
<accession>Q6H531</accession>
<organism evidence="2 3">
    <name type="scientific">Oryza sativa subsp. japonica</name>
    <name type="common">Rice</name>
    <dbReference type="NCBI Taxonomy" id="39947"/>
    <lineage>
        <taxon>Eukaryota</taxon>
        <taxon>Viridiplantae</taxon>
        <taxon>Streptophyta</taxon>
        <taxon>Embryophyta</taxon>
        <taxon>Tracheophyta</taxon>
        <taxon>Spermatophyta</taxon>
        <taxon>Magnoliopsida</taxon>
        <taxon>Liliopsida</taxon>
        <taxon>Poales</taxon>
        <taxon>Poaceae</taxon>
        <taxon>BOP clade</taxon>
        <taxon>Oryzoideae</taxon>
        <taxon>Oryzeae</taxon>
        <taxon>Oryzinae</taxon>
        <taxon>Oryza</taxon>
        <taxon>Oryza sativa</taxon>
    </lineage>
</organism>
<dbReference type="Proteomes" id="UP000000763">
    <property type="component" value="Chromosome 2"/>
</dbReference>
<dbReference type="AlphaFoldDB" id="Q6H531"/>